<evidence type="ECO:0000256" key="3">
    <source>
        <dbReference type="ARBA" id="ARBA00022837"/>
    </source>
</evidence>
<reference evidence="6" key="1">
    <citation type="submission" date="2025-08" db="UniProtKB">
        <authorList>
            <consortium name="Ensembl"/>
        </authorList>
    </citation>
    <scope>IDENTIFICATION</scope>
</reference>
<feature type="compositionally biased region" description="Acidic residues" evidence="4">
    <location>
        <begin position="267"/>
        <end position="290"/>
    </location>
</feature>
<dbReference type="PANTHER" id="PTHR45911:SF9">
    <property type="entry name" value="MULTIPLE C2 AND TRANSMEMBRANE DOMAIN-CONTAINING PROTEIN 2"/>
    <property type="match status" value="1"/>
</dbReference>
<proteinExistence type="inferred from homology"/>
<accession>A0A8C5C9F3</accession>
<name>A0A8C5C9F3_GADMO</name>
<dbReference type="SUPFAM" id="SSF49562">
    <property type="entry name" value="C2 domain (Calcium/lipid-binding domain, CaLB)"/>
    <property type="match status" value="1"/>
</dbReference>
<dbReference type="Ensembl" id="ENSGMOT00000047931.1">
    <property type="protein sequence ID" value="ENSGMOP00000057255.1"/>
    <property type="gene ID" value="ENSGMOG00000032612.1"/>
</dbReference>
<organism evidence="6 7">
    <name type="scientific">Gadus morhua</name>
    <name type="common">Atlantic cod</name>
    <dbReference type="NCBI Taxonomy" id="8049"/>
    <lineage>
        <taxon>Eukaryota</taxon>
        <taxon>Metazoa</taxon>
        <taxon>Chordata</taxon>
        <taxon>Craniata</taxon>
        <taxon>Vertebrata</taxon>
        <taxon>Euteleostomi</taxon>
        <taxon>Actinopterygii</taxon>
        <taxon>Neopterygii</taxon>
        <taxon>Teleostei</taxon>
        <taxon>Neoteleostei</taxon>
        <taxon>Acanthomorphata</taxon>
        <taxon>Zeiogadaria</taxon>
        <taxon>Gadariae</taxon>
        <taxon>Gadiformes</taxon>
        <taxon>Gadoidei</taxon>
        <taxon>Gadidae</taxon>
        <taxon>Gadus</taxon>
    </lineage>
</organism>
<dbReference type="PROSITE" id="PS50004">
    <property type="entry name" value="C2"/>
    <property type="match status" value="1"/>
</dbReference>
<keyword evidence="3" id="KW-0106">Calcium</keyword>
<protein>
    <recommendedName>
        <fullName evidence="5">C2 domain-containing protein</fullName>
    </recommendedName>
</protein>
<evidence type="ECO:0000313" key="7">
    <source>
        <dbReference type="Proteomes" id="UP000694546"/>
    </source>
</evidence>
<dbReference type="GeneTree" id="ENSGT00940000156291"/>
<evidence type="ECO:0000256" key="2">
    <source>
        <dbReference type="ARBA" id="ARBA00022723"/>
    </source>
</evidence>
<dbReference type="PANTHER" id="PTHR45911">
    <property type="entry name" value="C2 DOMAIN-CONTAINING PROTEIN"/>
    <property type="match status" value="1"/>
</dbReference>
<dbReference type="Gene3D" id="2.60.40.150">
    <property type="entry name" value="C2 domain"/>
    <property type="match status" value="1"/>
</dbReference>
<feature type="region of interest" description="Disordered" evidence="4">
    <location>
        <begin position="196"/>
        <end position="241"/>
    </location>
</feature>
<comment type="similarity">
    <text evidence="1">Belongs to the MCTP family.</text>
</comment>
<dbReference type="InterPro" id="IPR000008">
    <property type="entry name" value="C2_dom"/>
</dbReference>
<dbReference type="InterPro" id="IPR035892">
    <property type="entry name" value="C2_domain_sf"/>
</dbReference>
<dbReference type="Proteomes" id="UP000694546">
    <property type="component" value="Chromosome 9"/>
</dbReference>
<dbReference type="GO" id="GO:0005509">
    <property type="term" value="F:calcium ion binding"/>
    <property type="evidence" value="ECO:0007669"/>
    <property type="project" value="TreeGrafter"/>
</dbReference>
<feature type="region of interest" description="Disordered" evidence="4">
    <location>
        <begin position="40"/>
        <end position="84"/>
    </location>
</feature>
<feature type="region of interest" description="Disordered" evidence="4">
    <location>
        <begin position="264"/>
        <end position="290"/>
    </location>
</feature>
<dbReference type="GO" id="GO:0046928">
    <property type="term" value="P:regulation of neurotransmitter secretion"/>
    <property type="evidence" value="ECO:0007669"/>
    <property type="project" value="TreeGrafter"/>
</dbReference>
<evidence type="ECO:0000313" key="6">
    <source>
        <dbReference type="Ensembl" id="ENSGMOP00000057255.1"/>
    </source>
</evidence>
<evidence type="ECO:0000259" key="5">
    <source>
        <dbReference type="PROSITE" id="PS50004"/>
    </source>
</evidence>
<keyword evidence="7" id="KW-1185">Reference proteome</keyword>
<dbReference type="AlphaFoldDB" id="A0A8C5C9F3"/>
<dbReference type="Pfam" id="PF00168">
    <property type="entry name" value="C2"/>
    <property type="match status" value="1"/>
</dbReference>
<dbReference type="GO" id="GO:0030672">
    <property type="term" value="C:synaptic vesicle membrane"/>
    <property type="evidence" value="ECO:0007669"/>
    <property type="project" value="TreeGrafter"/>
</dbReference>
<keyword evidence="2" id="KW-0479">Metal-binding</keyword>
<feature type="domain" description="C2" evidence="5">
    <location>
        <begin position="307"/>
        <end position="423"/>
    </location>
</feature>
<reference evidence="6" key="2">
    <citation type="submission" date="2025-09" db="UniProtKB">
        <authorList>
            <consortium name="Ensembl"/>
        </authorList>
    </citation>
    <scope>IDENTIFICATION</scope>
</reference>
<evidence type="ECO:0000256" key="4">
    <source>
        <dbReference type="SAM" id="MobiDB-lite"/>
    </source>
</evidence>
<feature type="compositionally biased region" description="Polar residues" evidence="4">
    <location>
        <begin position="52"/>
        <end position="66"/>
    </location>
</feature>
<evidence type="ECO:0000256" key="1">
    <source>
        <dbReference type="ARBA" id="ARBA00007923"/>
    </source>
</evidence>
<sequence length="465" mass="52331">MESKKKPFFLKFLQPKKAGKKKGGKKLAYRRSISFPDLRMLPEAGLPDSPGLASSPSQSDNESIASENVPCERPSSDRANYDVAPVLRYPPTRDYVDNRIPAPAESFNLFDDSDCIRRRMNSSGKWSFHSEPGRVPRANVMEPAPSLLALPVPSPRHVSANQLVARLAALDGRENFDRSDTSSVGMSEAVSSALSRASSFGDQVRGPASPSFLRVSPSQGAREQAERWAPLPDGYSDEERGVVTWNTDSEDQDREIMSQYFSKLEENPAEEEEEEEEQEEENPAMDPDEVNEQDDLFDEVKRDLSDNSAGPSASTISPLQSQRYLLNINLKEGKNLAIKNRRSATSDPYVKFKIEGKQFYKSKVVYKSLNPHWNESFSHPLRDKDHGIEARVYDKNLTSDEFMGSTMISISNLELYKNYEIELRLDDPKSKEDNLGSIVVDLCLMYRDATIKRNPVTHILSESFC</sequence>
<dbReference type="SMART" id="SM00239">
    <property type="entry name" value="C2"/>
    <property type="match status" value="1"/>
</dbReference>